<keyword evidence="9" id="KW-1185">Reference proteome</keyword>
<dbReference type="GO" id="GO:0016491">
    <property type="term" value="F:oxidoreductase activity"/>
    <property type="evidence" value="ECO:0007669"/>
    <property type="project" value="UniProtKB-KW"/>
</dbReference>
<dbReference type="AlphaFoldDB" id="A0A6A6ID51"/>
<keyword evidence="6" id="KW-0732">Signal</keyword>
<keyword evidence="2" id="KW-0285">Flavoprotein</keyword>
<dbReference type="GO" id="GO:0071949">
    <property type="term" value="F:FAD binding"/>
    <property type="evidence" value="ECO:0007669"/>
    <property type="project" value="InterPro"/>
</dbReference>
<proteinExistence type="inferred from homology"/>
<dbReference type="Pfam" id="PF01565">
    <property type="entry name" value="FAD_binding_4"/>
    <property type="match status" value="1"/>
</dbReference>
<dbReference type="GeneID" id="54586742"/>
<sequence>MAVSFSIFFPLILVSFFVSLVHAVPIDPSTILNQLKKNGACCTALNYFLPGKVFLPTDIKYQSSQLSYWSAQEQSLHPTCIVIPETTQDVSTAVTIMSVGYQASISGCKFAMRGGGHTPFAGAANIDGGVTIDMQSMNSVTVSSDRKSVSMGGGNRWGNVYSVLEPLDLATVGGRVSYVGMPGLTIGGGVSFFSGRYGLVCNNIQSYEVVLGNGTIVTASGTANAPLWRALKGGSNNFGIVTRFDAKAFSQSDYWGGSISQPITNKEAFFDFFVNFAASENFDSYAALISDFAWVAGVPSLIHNVAYTNGDVAWPPPAYAPLDAMPKLATTIRKGMTSDFADEIATIALPTEDHNNLLMTLTFVNKGDVSASFMSQAFDLANAAAVELTTVVGLIYTMTFQPLPQVLYSKNAKDVLGLDGEDYINLLFTLSWTLPTDNDRVYARMQELEADLIALEKQMDLYNDFVYLNYAAQWQKPISSYGAENMQFLKSVSRQYDPKQIFQNAVPGGFKLND</sequence>
<name>A0A6A6ID51_9PLEO</name>
<dbReference type="InterPro" id="IPR016166">
    <property type="entry name" value="FAD-bd_PCMH"/>
</dbReference>
<feature type="domain" description="FAD-binding PCMH-type" evidence="7">
    <location>
        <begin position="74"/>
        <end position="251"/>
    </location>
</feature>
<protein>
    <submittedName>
        <fullName evidence="8">FAD-binding domain-containing protein</fullName>
    </submittedName>
</protein>
<feature type="coiled-coil region" evidence="5">
    <location>
        <begin position="438"/>
        <end position="465"/>
    </location>
</feature>
<evidence type="ECO:0000256" key="4">
    <source>
        <dbReference type="ARBA" id="ARBA00023002"/>
    </source>
</evidence>
<organism evidence="8 9">
    <name type="scientific">Trematosphaeria pertusa</name>
    <dbReference type="NCBI Taxonomy" id="390896"/>
    <lineage>
        <taxon>Eukaryota</taxon>
        <taxon>Fungi</taxon>
        <taxon>Dikarya</taxon>
        <taxon>Ascomycota</taxon>
        <taxon>Pezizomycotina</taxon>
        <taxon>Dothideomycetes</taxon>
        <taxon>Pleosporomycetidae</taxon>
        <taxon>Pleosporales</taxon>
        <taxon>Massarineae</taxon>
        <taxon>Trematosphaeriaceae</taxon>
        <taxon>Trematosphaeria</taxon>
    </lineage>
</organism>
<evidence type="ECO:0000256" key="1">
    <source>
        <dbReference type="ARBA" id="ARBA00005466"/>
    </source>
</evidence>
<evidence type="ECO:0000256" key="6">
    <source>
        <dbReference type="SAM" id="SignalP"/>
    </source>
</evidence>
<dbReference type="EMBL" id="ML987196">
    <property type="protein sequence ID" value="KAF2248139.1"/>
    <property type="molecule type" value="Genomic_DNA"/>
</dbReference>
<feature type="chain" id="PRO_5025344009" evidence="6">
    <location>
        <begin position="24"/>
        <end position="514"/>
    </location>
</feature>
<dbReference type="InterPro" id="IPR036318">
    <property type="entry name" value="FAD-bd_PCMH-like_sf"/>
</dbReference>
<dbReference type="RefSeq" id="XP_033683143.1">
    <property type="nucleotide sequence ID" value="XM_033833412.1"/>
</dbReference>
<keyword evidence="4" id="KW-0560">Oxidoreductase</keyword>
<dbReference type="SUPFAM" id="SSF56176">
    <property type="entry name" value="FAD-binding/transporter-associated domain-like"/>
    <property type="match status" value="1"/>
</dbReference>
<reference evidence="8" key="1">
    <citation type="journal article" date="2020" name="Stud. Mycol.">
        <title>101 Dothideomycetes genomes: a test case for predicting lifestyles and emergence of pathogens.</title>
        <authorList>
            <person name="Haridas S."/>
            <person name="Albert R."/>
            <person name="Binder M."/>
            <person name="Bloem J."/>
            <person name="Labutti K."/>
            <person name="Salamov A."/>
            <person name="Andreopoulos B."/>
            <person name="Baker S."/>
            <person name="Barry K."/>
            <person name="Bills G."/>
            <person name="Bluhm B."/>
            <person name="Cannon C."/>
            <person name="Castanera R."/>
            <person name="Culley D."/>
            <person name="Daum C."/>
            <person name="Ezra D."/>
            <person name="Gonzalez J."/>
            <person name="Henrissat B."/>
            <person name="Kuo A."/>
            <person name="Liang C."/>
            <person name="Lipzen A."/>
            <person name="Lutzoni F."/>
            <person name="Magnuson J."/>
            <person name="Mondo S."/>
            <person name="Nolan M."/>
            <person name="Ohm R."/>
            <person name="Pangilinan J."/>
            <person name="Park H.-J."/>
            <person name="Ramirez L."/>
            <person name="Alfaro M."/>
            <person name="Sun H."/>
            <person name="Tritt A."/>
            <person name="Yoshinaga Y."/>
            <person name="Zwiers L.-H."/>
            <person name="Turgeon B."/>
            <person name="Goodwin S."/>
            <person name="Spatafora J."/>
            <person name="Crous P."/>
            <person name="Grigoriev I."/>
        </authorList>
    </citation>
    <scope>NUCLEOTIDE SEQUENCE</scope>
    <source>
        <strain evidence="8">CBS 122368</strain>
    </source>
</reference>
<evidence type="ECO:0000259" key="7">
    <source>
        <dbReference type="PROSITE" id="PS51387"/>
    </source>
</evidence>
<dbReference type="InterPro" id="IPR006094">
    <property type="entry name" value="Oxid_FAD_bind_N"/>
</dbReference>
<keyword evidence="3" id="KW-0274">FAD</keyword>
<dbReference type="Proteomes" id="UP000800094">
    <property type="component" value="Unassembled WGS sequence"/>
</dbReference>
<evidence type="ECO:0000313" key="9">
    <source>
        <dbReference type="Proteomes" id="UP000800094"/>
    </source>
</evidence>
<dbReference type="PROSITE" id="PS51387">
    <property type="entry name" value="FAD_PCMH"/>
    <property type="match status" value="1"/>
</dbReference>
<dbReference type="Gene3D" id="3.30.465.10">
    <property type="match status" value="1"/>
</dbReference>
<dbReference type="InterPro" id="IPR050416">
    <property type="entry name" value="FAD-linked_Oxidoreductase"/>
</dbReference>
<comment type="similarity">
    <text evidence="1">Belongs to the oxygen-dependent FAD-linked oxidoreductase family.</text>
</comment>
<dbReference type="InterPro" id="IPR016169">
    <property type="entry name" value="FAD-bd_PCMH_sub2"/>
</dbReference>
<evidence type="ECO:0000256" key="3">
    <source>
        <dbReference type="ARBA" id="ARBA00022827"/>
    </source>
</evidence>
<dbReference type="OrthoDB" id="2151789at2759"/>
<gene>
    <name evidence="8" type="ORF">BU26DRAFT_565551</name>
</gene>
<feature type="signal peptide" evidence="6">
    <location>
        <begin position="1"/>
        <end position="23"/>
    </location>
</feature>
<evidence type="ECO:0000256" key="2">
    <source>
        <dbReference type="ARBA" id="ARBA00022630"/>
    </source>
</evidence>
<evidence type="ECO:0000256" key="5">
    <source>
        <dbReference type="SAM" id="Coils"/>
    </source>
</evidence>
<evidence type="ECO:0000313" key="8">
    <source>
        <dbReference type="EMBL" id="KAF2248139.1"/>
    </source>
</evidence>
<accession>A0A6A6ID51</accession>
<keyword evidence="5" id="KW-0175">Coiled coil</keyword>
<dbReference type="PANTHER" id="PTHR42973">
    <property type="entry name" value="BINDING OXIDOREDUCTASE, PUTATIVE (AFU_ORTHOLOGUE AFUA_1G17690)-RELATED"/>
    <property type="match status" value="1"/>
</dbReference>
<dbReference type="PANTHER" id="PTHR42973:SF22">
    <property type="entry name" value="FAD-BINDING PCMH-TYPE DOMAIN-CONTAINING PROTEIN-RELATED"/>
    <property type="match status" value="1"/>
</dbReference>